<dbReference type="Proteomes" id="UP000662857">
    <property type="component" value="Chromosome"/>
</dbReference>
<feature type="domain" description="TadE-like" evidence="1">
    <location>
        <begin position="2"/>
        <end position="37"/>
    </location>
</feature>
<proteinExistence type="predicted"/>
<dbReference type="InterPro" id="IPR012495">
    <property type="entry name" value="TadE-like_dom"/>
</dbReference>
<gene>
    <name evidence="2" type="ORF">JQS43_05150</name>
</gene>
<keyword evidence="3" id="KW-1185">Reference proteome</keyword>
<name>A0A895YP46_9ACTN</name>
<organism evidence="2 3">
    <name type="scientific">Natronosporangium hydrolyticum</name>
    <dbReference type="NCBI Taxonomy" id="2811111"/>
    <lineage>
        <taxon>Bacteria</taxon>
        <taxon>Bacillati</taxon>
        <taxon>Actinomycetota</taxon>
        <taxon>Actinomycetes</taxon>
        <taxon>Micromonosporales</taxon>
        <taxon>Micromonosporaceae</taxon>
        <taxon>Natronosporangium</taxon>
    </lineage>
</organism>
<evidence type="ECO:0000313" key="3">
    <source>
        <dbReference type="Proteomes" id="UP000662857"/>
    </source>
</evidence>
<evidence type="ECO:0000313" key="2">
    <source>
        <dbReference type="EMBL" id="QSB15728.1"/>
    </source>
</evidence>
<protein>
    <submittedName>
        <fullName evidence="2">Pilus assembly protein</fullName>
    </submittedName>
</protein>
<evidence type="ECO:0000259" key="1">
    <source>
        <dbReference type="Pfam" id="PF07811"/>
    </source>
</evidence>
<reference evidence="2" key="1">
    <citation type="submission" date="2021-02" db="EMBL/GenBank/DDBJ databases">
        <title>Natrosporangium hydrolyticum gen. nov., sp. nov, a haloalkaliphilic actinobacterium from a soda solonchak soil.</title>
        <authorList>
            <person name="Sorokin D.Y."/>
            <person name="Khijniak T.V."/>
            <person name="Zakharycheva A.P."/>
            <person name="Boueva O.V."/>
            <person name="Ariskina E.V."/>
            <person name="Hahnke R.L."/>
            <person name="Bunk B."/>
            <person name="Sproer C."/>
            <person name="Schumann P."/>
            <person name="Evtushenko L.I."/>
            <person name="Kublanov I.V."/>
        </authorList>
    </citation>
    <scope>NUCLEOTIDE SEQUENCE</scope>
    <source>
        <strain evidence="2">DSM 106523</strain>
    </source>
</reference>
<sequence>MELAILWPVLVAVIFGAVQVATYFTARTVALSAAQLAVSAERRYDATPGAGQERAESYLANSGDWLVDAQVDAPVRSDDEVFVTVRGEALSILPGVTWEIEQTARGTVERFTEAP</sequence>
<dbReference type="RefSeq" id="WP_239677912.1">
    <property type="nucleotide sequence ID" value="NZ_CP070499.1"/>
</dbReference>
<accession>A0A895YP46</accession>
<dbReference type="EMBL" id="CP070499">
    <property type="protein sequence ID" value="QSB15728.1"/>
    <property type="molecule type" value="Genomic_DNA"/>
</dbReference>
<dbReference type="KEGG" id="nhy:JQS43_05150"/>
<dbReference type="AlphaFoldDB" id="A0A895YP46"/>
<dbReference type="Pfam" id="PF07811">
    <property type="entry name" value="TadE"/>
    <property type="match status" value="1"/>
</dbReference>